<dbReference type="InterPro" id="IPR016518">
    <property type="entry name" value="Alpha-L-fucosidase"/>
</dbReference>
<dbReference type="RefSeq" id="WP_154287102.1">
    <property type="nucleotide sequence ID" value="NZ_WKJI01000002.1"/>
</dbReference>
<dbReference type="Pfam" id="PF22124">
    <property type="entry name" value="Glyco_hydro_95_cat"/>
    <property type="match status" value="1"/>
</dbReference>
<accession>A0A7K0FM58</accession>
<dbReference type="PIRSF" id="PIRSF007663">
    <property type="entry name" value="UCP007663"/>
    <property type="match status" value="1"/>
</dbReference>
<dbReference type="AlphaFoldDB" id="A0A7K0FM58"/>
<reference evidence="5 6" key="1">
    <citation type="submission" date="2019-11" db="EMBL/GenBank/DDBJ databases">
        <authorList>
            <person name="Cheng Q."/>
            <person name="Yang Z."/>
        </authorList>
    </citation>
    <scope>NUCLEOTIDE SEQUENCE [LARGE SCALE GENOMIC DNA]</scope>
    <source>
        <strain evidence="5 6">HX-22-1</strain>
    </source>
</reference>
<evidence type="ECO:0000259" key="3">
    <source>
        <dbReference type="Pfam" id="PF21307"/>
    </source>
</evidence>
<keyword evidence="1" id="KW-0732">Signal</keyword>
<dbReference type="Pfam" id="PF14498">
    <property type="entry name" value="Glyco_hyd_65N_2"/>
    <property type="match status" value="1"/>
</dbReference>
<dbReference type="GO" id="GO:0004560">
    <property type="term" value="F:alpha-L-fucosidase activity"/>
    <property type="evidence" value="ECO:0007669"/>
    <property type="project" value="InterPro"/>
</dbReference>
<dbReference type="Proteomes" id="UP000462931">
    <property type="component" value="Unassembled WGS sequence"/>
</dbReference>
<evidence type="ECO:0008006" key="7">
    <source>
        <dbReference type="Google" id="ProtNLM"/>
    </source>
</evidence>
<feature type="domain" description="Alpha fucosidase A-like C-terminal" evidence="3">
    <location>
        <begin position="711"/>
        <end position="804"/>
    </location>
</feature>
<comment type="caution">
    <text evidence="5">The sequence shown here is derived from an EMBL/GenBank/DDBJ whole genome shotgun (WGS) entry which is preliminary data.</text>
</comment>
<name>A0A7K0FM58_9SPHI</name>
<sequence length="807" mass="90943">MKKIFVFIFFYGCSLSLIAQNAKVKNAEMSWWYNQPAKKYWEGLPIATGRFAAMIGGSINQEVIPFNDETLWSGGPYNPNNPQGPQVLEDIRKKILIEKDYAAASKASLKLGSIPLRVQHYQPMGILHLGFNHDEAKVQNYQRKLSMDSATVTITYRLNGVNYKREIFASYPDQVVVMRITASKPKSINLKASLSSLQQSAVTQLLNGDIVMNGTTTELTEEEYAKKVLPAAMKWQSRLKVNAEGGKTSYLKKAGKTGDEIQISNANAVVIMLAGATNWVNYNDVSANEKQRCNDYISKAVKFKYAELKNRHLRDYMPLFASCKIDLGGHEKAKMNTTDRILALRKGAHDPLYISQYFQYGRYLMLAGAREKTLAFNNHNIWLDNMEGRWQGRWTLNINIQECYWPIESTNLASLNESLLTFTEILAEAGARTAKELYGCKGWVAHHGTDIWFNTAPTDPNPKASVWPLAGPWILQQLFDHYSYEPDAVYLKRLYPLMKGSAEFILDFLVKDPETGYLVTCPSTSPENNFFTTKGEEASVSAGSSMDNQLIRNLFRNCITAIKVLGEDAAFAKKLEDTMKQLPPHQIGQFGQLQEWLHDYKEMQVGHRHISHLFASYPDDDITLRKTPELAKAVKVVLDRRGNINKGWSGAWKINQQARFEQPEEAYQILKSMLTDISIHPRPEDSDITPSFEGNQGIQGITAGVVEMLMQSHSNELYLLPAVPKDLKDGHISGLRARGGYGVNISWANRELKEATITSKFAQTCNLRSKTPVKILLNKQVIKLTKAADNLYTFNVEAGKTYTVLPN</sequence>
<dbReference type="InterPro" id="IPR008928">
    <property type="entry name" value="6-hairpin_glycosidase_sf"/>
</dbReference>
<dbReference type="GO" id="GO:0005975">
    <property type="term" value="P:carbohydrate metabolic process"/>
    <property type="evidence" value="ECO:0007669"/>
    <property type="project" value="InterPro"/>
</dbReference>
<evidence type="ECO:0000259" key="4">
    <source>
        <dbReference type="Pfam" id="PF22124"/>
    </source>
</evidence>
<proteinExistence type="predicted"/>
<gene>
    <name evidence="5" type="ORF">GJJ64_07450</name>
</gene>
<evidence type="ECO:0000313" key="5">
    <source>
        <dbReference type="EMBL" id="MRX47013.1"/>
    </source>
</evidence>
<dbReference type="PANTHER" id="PTHR31084">
    <property type="entry name" value="ALPHA-L-FUCOSIDASE 2"/>
    <property type="match status" value="1"/>
</dbReference>
<dbReference type="InterPro" id="IPR054363">
    <property type="entry name" value="GH95_cat"/>
</dbReference>
<dbReference type="InterPro" id="IPR013780">
    <property type="entry name" value="Glyco_hydro_b"/>
</dbReference>
<organism evidence="5 6">
    <name type="scientific">Pedobacter puniceum</name>
    <dbReference type="NCBI Taxonomy" id="2666136"/>
    <lineage>
        <taxon>Bacteria</taxon>
        <taxon>Pseudomonadati</taxon>
        <taxon>Bacteroidota</taxon>
        <taxon>Sphingobacteriia</taxon>
        <taxon>Sphingobacteriales</taxon>
        <taxon>Sphingobacteriaceae</taxon>
        <taxon>Pedobacter</taxon>
    </lineage>
</organism>
<keyword evidence="6" id="KW-1185">Reference proteome</keyword>
<dbReference type="Gene3D" id="2.70.98.50">
    <property type="entry name" value="putative glycoside hydrolase family protein from bacillus halodurans"/>
    <property type="match status" value="1"/>
</dbReference>
<feature type="chain" id="PRO_5029490231" description="Glycoside hydrolase family 95 protein" evidence="1">
    <location>
        <begin position="20"/>
        <end position="807"/>
    </location>
</feature>
<dbReference type="Pfam" id="PF21307">
    <property type="entry name" value="Glyco_hydro_95_C"/>
    <property type="match status" value="1"/>
</dbReference>
<evidence type="ECO:0000256" key="1">
    <source>
        <dbReference type="SAM" id="SignalP"/>
    </source>
</evidence>
<feature type="domain" description="Glycosyl hydrolase family 95 catalytic" evidence="4">
    <location>
        <begin position="304"/>
        <end position="709"/>
    </location>
</feature>
<feature type="domain" description="Glycosyl hydrolase family 95 N-terminal" evidence="2">
    <location>
        <begin position="32"/>
        <end position="281"/>
    </location>
</feature>
<dbReference type="PANTHER" id="PTHR31084:SF0">
    <property type="entry name" value="ALPHA-L-FUCOSIDASE 2"/>
    <property type="match status" value="1"/>
</dbReference>
<protein>
    <recommendedName>
        <fullName evidence="7">Glycoside hydrolase family 95 protein</fullName>
    </recommendedName>
</protein>
<dbReference type="Gene3D" id="2.60.40.1180">
    <property type="entry name" value="Golgi alpha-mannosidase II"/>
    <property type="match status" value="1"/>
</dbReference>
<evidence type="ECO:0000259" key="2">
    <source>
        <dbReference type="Pfam" id="PF14498"/>
    </source>
</evidence>
<dbReference type="SUPFAM" id="SSF48208">
    <property type="entry name" value="Six-hairpin glycosidases"/>
    <property type="match status" value="1"/>
</dbReference>
<dbReference type="InterPro" id="IPR027414">
    <property type="entry name" value="GH95_N_dom"/>
</dbReference>
<feature type="signal peptide" evidence="1">
    <location>
        <begin position="1"/>
        <end position="19"/>
    </location>
</feature>
<dbReference type="InterPro" id="IPR049053">
    <property type="entry name" value="AFCA-like_C"/>
</dbReference>
<dbReference type="EMBL" id="WKJI01000002">
    <property type="protein sequence ID" value="MRX47013.1"/>
    <property type="molecule type" value="Genomic_DNA"/>
</dbReference>
<evidence type="ECO:0000313" key="6">
    <source>
        <dbReference type="Proteomes" id="UP000462931"/>
    </source>
</evidence>